<evidence type="ECO:0000256" key="8">
    <source>
        <dbReference type="HAMAP-Rule" id="MF_00101"/>
    </source>
</evidence>
<dbReference type="Gene3D" id="3.90.470.20">
    <property type="entry name" value="4'-phosphopantetheinyl transferase domain"/>
    <property type="match status" value="1"/>
</dbReference>
<gene>
    <name evidence="8" type="primary">acpS</name>
    <name evidence="10" type="ORF">EDD63_13313</name>
</gene>
<evidence type="ECO:0000256" key="3">
    <source>
        <dbReference type="ARBA" id="ARBA00022723"/>
    </source>
</evidence>
<protein>
    <recommendedName>
        <fullName evidence="8">Holo-[acyl-carrier-protein] synthase</fullName>
        <shortName evidence="8">Holo-ACP synthase</shortName>
        <ecNumber evidence="8">2.7.8.7</ecNumber>
    </recommendedName>
    <alternativeName>
        <fullName evidence="8">4'-phosphopantetheinyl transferase AcpS</fullName>
    </alternativeName>
</protein>
<keyword evidence="2 8" id="KW-0808">Transferase</keyword>
<comment type="subcellular location">
    <subcellularLocation>
        <location evidence="8">Cytoplasm</location>
    </subcellularLocation>
</comment>
<dbReference type="NCBIfam" id="TIGR00516">
    <property type="entry name" value="acpS"/>
    <property type="match status" value="1"/>
</dbReference>
<comment type="caution">
    <text evidence="10">The sequence shown here is derived from an EMBL/GenBank/DDBJ whole genome shotgun (WGS) entry which is preliminary data.</text>
</comment>
<dbReference type="InterPro" id="IPR004568">
    <property type="entry name" value="Ppantetheine-prot_Trfase_dom"/>
</dbReference>
<reference evidence="10 11" key="1">
    <citation type="submission" date="2019-03" db="EMBL/GenBank/DDBJ databases">
        <title>Genomic Encyclopedia of Type Strains, Phase IV (KMG-IV): sequencing the most valuable type-strain genomes for metagenomic binning, comparative biology and taxonomic classification.</title>
        <authorList>
            <person name="Goeker M."/>
        </authorList>
    </citation>
    <scope>NUCLEOTIDE SEQUENCE [LARGE SCALE GENOMIC DNA]</scope>
    <source>
        <strain evidence="10 11">DSM 28867</strain>
    </source>
</reference>
<keyword evidence="11" id="KW-1185">Reference proteome</keyword>
<keyword evidence="7 8" id="KW-0275">Fatty acid biosynthesis</keyword>
<evidence type="ECO:0000256" key="1">
    <source>
        <dbReference type="ARBA" id="ARBA00022516"/>
    </source>
</evidence>
<dbReference type="Pfam" id="PF01648">
    <property type="entry name" value="ACPS"/>
    <property type="match status" value="1"/>
</dbReference>
<feature type="binding site" evidence="8">
    <location>
        <position position="8"/>
    </location>
    <ligand>
        <name>Mg(2+)</name>
        <dbReference type="ChEBI" id="CHEBI:18420"/>
    </ligand>
</feature>
<accession>A0A4R7ZI55</accession>
<feature type="binding site" evidence="8">
    <location>
        <position position="56"/>
    </location>
    <ligand>
        <name>Mg(2+)</name>
        <dbReference type="ChEBI" id="CHEBI:18420"/>
    </ligand>
</feature>
<dbReference type="RefSeq" id="WP_134170448.1">
    <property type="nucleotide sequence ID" value="NZ_SODD01000033.1"/>
</dbReference>
<dbReference type="NCBIfam" id="TIGR00556">
    <property type="entry name" value="pantethn_trn"/>
    <property type="match status" value="1"/>
</dbReference>
<comment type="cofactor">
    <cofactor evidence="8">
        <name>Mg(2+)</name>
        <dbReference type="ChEBI" id="CHEBI:18420"/>
    </cofactor>
</comment>
<dbReference type="OrthoDB" id="517356at2"/>
<evidence type="ECO:0000256" key="6">
    <source>
        <dbReference type="ARBA" id="ARBA00023098"/>
    </source>
</evidence>
<dbReference type="GO" id="GO:0000287">
    <property type="term" value="F:magnesium ion binding"/>
    <property type="evidence" value="ECO:0007669"/>
    <property type="project" value="UniProtKB-UniRule"/>
</dbReference>
<dbReference type="AlphaFoldDB" id="A0A4R7ZI55"/>
<proteinExistence type="inferred from homology"/>
<dbReference type="SUPFAM" id="SSF56214">
    <property type="entry name" value="4'-phosphopantetheinyl transferase"/>
    <property type="match status" value="1"/>
</dbReference>
<dbReference type="EMBL" id="SODD01000033">
    <property type="protein sequence ID" value="TDW14730.1"/>
    <property type="molecule type" value="Genomic_DNA"/>
</dbReference>
<dbReference type="GO" id="GO:0008897">
    <property type="term" value="F:holo-[acyl-carrier-protein] synthase activity"/>
    <property type="evidence" value="ECO:0007669"/>
    <property type="project" value="UniProtKB-UniRule"/>
</dbReference>
<evidence type="ECO:0000256" key="2">
    <source>
        <dbReference type="ARBA" id="ARBA00022679"/>
    </source>
</evidence>
<comment type="similarity">
    <text evidence="8">Belongs to the P-Pant transferase superfamily. AcpS family.</text>
</comment>
<keyword evidence="5 8" id="KW-0460">Magnesium</keyword>
<dbReference type="GO" id="GO:0005737">
    <property type="term" value="C:cytoplasm"/>
    <property type="evidence" value="ECO:0007669"/>
    <property type="project" value="UniProtKB-SubCell"/>
</dbReference>
<dbReference type="Proteomes" id="UP000294743">
    <property type="component" value="Unassembled WGS sequence"/>
</dbReference>
<keyword evidence="1 8" id="KW-0444">Lipid biosynthesis</keyword>
<dbReference type="GO" id="GO:0006633">
    <property type="term" value="P:fatty acid biosynthetic process"/>
    <property type="evidence" value="ECO:0007669"/>
    <property type="project" value="UniProtKB-UniRule"/>
</dbReference>
<dbReference type="HAMAP" id="MF_00101">
    <property type="entry name" value="AcpS"/>
    <property type="match status" value="1"/>
</dbReference>
<keyword evidence="4 8" id="KW-0276">Fatty acid metabolism</keyword>
<evidence type="ECO:0000256" key="4">
    <source>
        <dbReference type="ARBA" id="ARBA00022832"/>
    </source>
</evidence>
<dbReference type="EC" id="2.7.8.7" evidence="8"/>
<comment type="function">
    <text evidence="8">Transfers the 4'-phosphopantetheine moiety from coenzyme A to a Ser of acyl-carrier-protein.</text>
</comment>
<dbReference type="InterPro" id="IPR008278">
    <property type="entry name" value="4-PPantetheinyl_Trfase_dom"/>
</dbReference>
<keyword evidence="6 8" id="KW-0443">Lipid metabolism</keyword>
<sequence>MIKGIGCDIVEISRIEQNQAAFAAKILTASEITLYETLKNKQRKLEFLAGRFAAKEAIYKACNEMKLITNIEILNDENGKPVCLVDGYVIHISIAHEQAFAIAYAIWEE</sequence>
<dbReference type="InterPro" id="IPR002582">
    <property type="entry name" value="ACPS"/>
</dbReference>
<evidence type="ECO:0000259" key="9">
    <source>
        <dbReference type="Pfam" id="PF01648"/>
    </source>
</evidence>
<organism evidence="10 11">
    <name type="scientific">Breznakia blatticola</name>
    <dbReference type="NCBI Taxonomy" id="1754012"/>
    <lineage>
        <taxon>Bacteria</taxon>
        <taxon>Bacillati</taxon>
        <taxon>Bacillota</taxon>
        <taxon>Erysipelotrichia</taxon>
        <taxon>Erysipelotrichales</taxon>
        <taxon>Erysipelotrichaceae</taxon>
        <taxon>Breznakia</taxon>
    </lineage>
</organism>
<evidence type="ECO:0000313" key="11">
    <source>
        <dbReference type="Proteomes" id="UP000294743"/>
    </source>
</evidence>
<name>A0A4R7ZI55_9FIRM</name>
<keyword evidence="3 8" id="KW-0479">Metal-binding</keyword>
<keyword evidence="8" id="KW-0963">Cytoplasm</keyword>
<dbReference type="InterPro" id="IPR037143">
    <property type="entry name" value="4-PPantetheinyl_Trfase_dom_sf"/>
</dbReference>
<comment type="catalytic activity">
    <reaction evidence="8">
        <text>apo-[ACP] + CoA = holo-[ACP] + adenosine 3',5'-bisphosphate + H(+)</text>
        <dbReference type="Rhea" id="RHEA:12068"/>
        <dbReference type="Rhea" id="RHEA-COMP:9685"/>
        <dbReference type="Rhea" id="RHEA-COMP:9690"/>
        <dbReference type="ChEBI" id="CHEBI:15378"/>
        <dbReference type="ChEBI" id="CHEBI:29999"/>
        <dbReference type="ChEBI" id="CHEBI:57287"/>
        <dbReference type="ChEBI" id="CHEBI:58343"/>
        <dbReference type="ChEBI" id="CHEBI:64479"/>
        <dbReference type="EC" id="2.7.8.7"/>
    </reaction>
</comment>
<evidence type="ECO:0000313" key="10">
    <source>
        <dbReference type="EMBL" id="TDW14730.1"/>
    </source>
</evidence>
<evidence type="ECO:0000256" key="7">
    <source>
        <dbReference type="ARBA" id="ARBA00023160"/>
    </source>
</evidence>
<feature type="domain" description="4'-phosphopantetheinyl transferase" evidence="9">
    <location>
        <begin position="4"/>
        <end position="104"/>
    </location>
</feature>
<evidence type="ECO:0000256" key="5">
    <source>
        <dbReference type="ARBA" id="ARBA00022842"/>
    </source>
</evidence>